<protein>
    <submittedName>
        <fullName evidence="1">DUF2789 family protein</fullName>
    </submittedName>
</protein>
<dbReference type="InterPro" id="IPR021250">
    <property type="entry name" value="DUF2789"/>
</dbReference>
<reference evidence="2" key="1">
    <citation type="submission" date="2023-09" db="EMBL/GenBank/DDBJ databases">
        <authorList>
            <person name="Zhang C."/>
        </authorList>
    </citation>
    <scope>NUCLEOTIDE SEQUENCE [LARGE SCALE GENOMIC DNA]</scope>
    <source>
        <strain evidence="2">SQ149</strain>
    </source>
</reference>
<organism evidence="1 2">
    <name type="scientific">Thalassotalea psychrophila</name>
    <dbReference type="NCBI Taxonomy" id="3065647"/>
    <lineage>
        <taxon>Bacteria</taxon>
        <taxon>Pseudomonadati</taxon>
        <taxon>Pseudomonadota</taxon>
        <taxon>Gammaproteobacteria</taxon>
        <taxon>Alteromonadales</taxon>
        <taxon>Colwelliaceae</taxon>
        <taxon>Thalassotalea</taxon>
    </lineage>
</organism>
<accession>A0ABY9TY57</accession>
<dbReference type="EMBL" id="CP134145">
    <property type="protein sequence ID" value="WNC73733.1"/>
    <property type="molecule type" value="Genomic_DNA"/>
</dbReference>
<gene>
    <name evidence="1" type="ORF">RGQ13_07000</name>
</gene>
<sequence length="76" mass="8326">MDLSLHNLEGLFAQLGLDTTDNGIKDFIAINKGLDANTKLADASFWNQSQGSFLSDAIKLDSDWSEIVDVLDALLR</sequence>
<dbReference type="RefSeq" id="WP_348392843.1">
    <property type="nucleotide sequence ID" value="NZ_CP134145.1"/>
</dbReference>
<dbReference type="Proteomes" id="UP001258994">
    <property type="component" value="Chromosome"/>
</dbReference>
<evidence type="ECO:0000313" key="1">
    <source>
        <dbReference type="EMBL" id="WNC73733.1"/>
    </source>
</evidence>
<dbReference type="Pfam" id="PF10982">
    <property type="entry name" value="DUF2789"/>
    <property type="match status" value="1"/>
</dbReference>
<dbReference type="InterPro" id="IPR038086">
    <property type="entry name" value="DUF2789_sf"/>
</dbReference>
<dbReference type="Gene3D" id="1.10.10.1130">
    <property type="entry name" value="Uncharacterised protein PF10982, DUF2789"/>
    <property type="match status" value="1"/>
</dbReference>
<name>A0ABY9TY57_9GAMM</name>
<proteinExistence type="predicted"/>
<evidence type="ECO:0000313" key="2">
    <source>
        <dbReference type="Proteomes" id="UP001258994"/>
    </source>
</evidence>
<keyword evidence="2" id="KW-1185">Reference proteome</keyword>